<dbReference type="KEGG" id="lho:LOOC260_122250"/>
<dbReference type="AlphaFoldDB" id="A0A0A1GXE0"/>
<dbReference type="PANTHER" id="PTHR23088:SF27">
    <property type="entry name" value="DEAMINATED GLUTATHIONE AMIDASE"/>
    <property type="match status" value="1"/>
</dbReference>
<dbReference type="PANTHER" id="PTHR23088">
    <property type="entry name" value="NITRILASE-RELATED"/>
    <property type="match status" value="1"/>
</dbReference>
<feature type="domain" description="CN hydrolase" evidence="2">
    <location>
        <begin position="3"/>
        <end position="239"/>
    </location>
</feature>
<dbReference type="Proteomes" id="UP000031620">
    <property type="component" value="Chromosome"/>
</dbReference>
<dbReference type="Pfam" id="PF00795">
    <property type="entry name" value="CN_hydrolase"/>
    <property type="match status" value="1"/>
</dbReference>
<proteinExistence type="inferred from homology"/>
<dbReference type="STRING" id="1291742.LOOC260_122250"/>
<dbReference type="Gene3D" id="3.60.110.10">
    <property type="entry name" value="Carbon-nitrogen hydrolase"/>
    <property type="match status" value="1"/>
</dbReference>
<dbReference type="CDD" id="cd07583">
    <property type="entry name" value="nitrilase_5"/>
    <property type="match status" value="1"/>
</dbReference>
<sequence>MTIKVGLAQTNVTFANPEENFKRVEEYAKKAADQKVDVVVFPEMWNTGYALDQLDEIADKNGIQTQTLLKKLAIQYHLNIVGGSVSTKRDGHFYNTSYVVNEQGNVVSAYDKVHLFGLMHEGDFITAGSNETTFELAGVPSTGVICYDIRFPEWLRTLSRHDAKVIYISAEWPDVRIPQWELLVRARAIENQAYVVAVNRVGDDPDNHFNGHSLVVDPLGKIVEQAGEQEELVVASLDLDSIDQVRGQIPVFEDRRPDLYK</sequence>
<dbReference type="HOGENOM" id="CLU_030130_3_1_9"/>
<reference evidence="3 4" key="1">
    <citation type="submission" date="2014-11" db="EMBL/GenBank/DDBJ databases">
        <title>Complete genome sequence and analysis of Lactobacillus hokkaidonensis LOOC260T.</title>
        <authorList>
            <person name="Tanizawa Y."/>
            <person name="Tohno M."/>
            <person name="Kaminuma E."/>
            <person name="Nakamura Y."/>
            <person name="Arita M."/>
        </authorList>
    </citation>
    <scope>NUCLEOTIDE SEQUENCE [LARGE SCALE GENOMIC DNA]</scope>
    <source>
        <strain evidence="3 4">LOOC260</strain>
    </source>
</reference>
<gene>
    <name evidence="3" type="ORF">LOOC260_122250</name>
</gene>
<keyword evidence="3" id="KW-0378">Hydrolase</keyword>
<dbReference type="SUPFAM" id="SSF56317">
    <property type="entry name" value="Carbon-nitrogen hydrolase"/>
    <property type="match status" value="1"/>
</dbReference>
<dbReference type="PROSITE" id="PS50263">
    <property type="entry name" value="CN_HYDROLASE"/>
    <property type="match status" value="1"/>
</dbReference>
<protein>
    <submittedName>
        <fullName evidence="3">Hydrolase, carbon-nitrogen family</fullName>
    </submittedName>
</protein>
<evidence type="ECO:0000313" key="3">
    <source>
        <dbReference type="EMBL" id="BAP86730.1"/>
    </source>
</evidence>
<evidence type="ECO:0000259" key="2">
    <source>
        <dbReference type="PROSITE" id="PS50263"/>
    </source>
</evidence>
<evidence type="ECO:0000256" key="1">
    <source>
        <dbReference type="ARBA" id="ARBA00010613"/>
    </source>
</evidence>
<evidence type="ECO:0000313" key="4">
    <source>
        <dbReference type="Proteomes" id="UP000031620"/>
    </source>
</evidence>
<accession>A0A0A1GXE0</accession>
<organism evidence="3 4">
    <name type="scientific">Paucilactobacillus hokkaidonensis JCM 18461</name>
    <dbReference type="NCBI Taxonomy" id="1291742"/>
    <lineage>
        <taxon>Bacteria</taxon>
        <taxon>Bacillati</taxon>
        <taxon>Bacillota</taxon>
        <taxon>Bacilli</taxon>
        <taxon>Lactobacillales</taxon>
        <taxon>Lactobacillaceae</taxon>
        <taxon>Paucilactobacillus</taxon>
    </lineage>
</organism>
<dbReference type="GO" id="GO:0016787">
    <property type="term" value="F:hydrolase activity"/>
    <property type="evidence" value="ECO:0007669"/>
    <property type="project" value="UniProtKB-KW"/>
</dbReference>
<dbReference type="InterPro" id="IPR003010">
    <property type="entry name" value="C-N_Hydrolase"/>
</dbReference>
<comment type="similarity">
    <text evidence="1">Belongs to the carbon-nitrogen hydrolase superfamily. NIT1/NIT2 family.</text>
</comment>
<dbReference type="EMBL" id="AP014680">
    <property type="protein sequence ID" value="BAP86730.1"/>
    <property type="molecule type" value="Genomic_DNA"/>
</dbReference>
<dbReference type="InterPro" id="IPR036526">
    <property type="entry name" value="C-N_Hydrolase_sf"/>
</dbReference>
<name>A0A0A1GXE0_9LACO</name>